<keyword evidence="2" id="KW-1185">Reference proteome</keyword>
<dbReference type="EMBL" id="JAYMYQ010000001">
    <property type="protein sequence ID" value="KAK7359950.1"/>
    <property type="molecule type" value="Genomic_DNA"/>
</dbReference>
<dbReference type="Proteomes" id="UP001367508">
    <property type="component" value="Unassembled WGS sequence"/>
</dbReference>
<gene>
    <name evidence="1" type="ORF">VNO77_01919</name>
</gene>
<sequence>MQTYVEVEQFSCNLLGEHPFSFVHYRNFLPLFSGATMQEPNVKSNRPPYTCLRICTNSSTSHLIVIKPKRDSVKPPLRSLTEDSCAMGLQIQGKGTKGSLLLLERTSAFARPCRIPFSSISIPLFLAYVVTALDMAPLIKRDAEFLQFKLKEWNQHSEPPYQELWGCLSEMITTPTFEFRESFCISEPSLPPFFFSSLQKPPKP</sequence>
<organism evidence="1 2">
    <name type="scientific">Canavalia gladiata</name>
    <name type="common">Sword bean</name>
    <name type="synonym">Dolichos gladiatus</name>
    <dbReference type="NCBI Taxonomy" id="3824"/>
    <lineage>
        <taxon>Eukaryota</taxon>
        <taxon>Viridiplantae</taxon>
        <taxon>Streptophyta</taxon>
        <taxon>Embryophyta</taxon>
        <taxon>Tracheophyta</taxon>
        <taxon>Spermatophyta</taxon>
        <taxon>Magnoliopsida</taxon>
        <taxon>eudicotyledons</taxon>
        <taxon>Gunneridae</taxon>
        <taxon>Pentapetalae</taxon>
        <taxon>rosids</taxon>
        <taxon>fabids</taxon>
        <taxon>Fabales</taxon>
        <taxon>Fabaceae</taxon>
        <taxon>Papilionoideae</taxon>
        <taxon>50 kb inversion clade</taxon>
        <taxon>NPAAA clade</taxon>
        <taxon>indigoferoid/millettioid clade</taxon>
        <taxon>Phaseoleae</taxon>
        <taxon>Canavalia</taxon>
    </lineage>
</organism>
<evidence type="ECO:0000313" key="1">
    <source>
        <dbReference type="EMBL" id="KAK7359950.1"/>
    </source>
</evidence>
<evidence type="ECO:0000313" key="2">
    <source>
        <dbReference type="Proteomes" id="UP001367508"/>
    </source>
</evidence>
<comment type="caution">
    <text evidence="1">The sequence shown here is derived from an EMBL/GenBank/DDBJ whole genome shotgun (WGS) entry which is preliminary data.</text>
</comment>
<protein>
    <submittedName>
        <fullName evidence="1">Uncharacterized protein</fullName>
    </submittedName>
</protein>
<proteinExistence type="predicted"/>
<accession>A0AAN9MS16</accession>
<reference evidence="1 2" key="1">
    <citation type="submission" date="2024-01" db="EMBL/GenBank/DDBJ databases">
        <title>The genomes of 5 underutilized Papilionoideae crops provide insights into root nodulation and disease resistanc.</title>
        <authorList>
            <person name="Jiang F."/>
        </authorList>
    </citation>
    <scope>NUCLEOTIDE SEQUENCE [LARGE SCALE GENOMIC DNA]</scope>
    <source>
        <strain evidence="1">LVBAO_FW01</strain>
        <tissue evidence="1">Leaves</tissue>
    </source>
</reference>
<dbReference type="AlphaFoldDB" id="A0AAN9MS16"/>
<name>A0AAN9MS16_CANGL</name>